<accession>A0ABP8F272</accession>
<gene>
    <name evidence="1" type="ORF">GCM10023161_40890</name>
</gene>
<organism evidence="1 2">
    <name type="scientific">Mycobacterium paraffinicum</name>
    <dbReference type="NCBI Taxonomy" id="53378"/>
    <lineage>
        <taxon>Bacteria</taxon>
        <taxon>Bacillati</taxon>
        <taxon>Actinomycetota</taxon>
        <taxon>Actinomycetes</taxon>
        <taxon>Mycobacteriales</taxon>
        <taxon>Mycobacteriaceae</taxon>
        <taxon>Mycobacterium</taxon>
    </lineage>
</organism>
<protein>
    <submittedName>
        <fullName evidence="1">Uncharacterized protein</fullName>
    </submittedName>
</protein>
<name>A0ABP8F272_9MYCO</name>
<keyword evidence="2" id="KW-1185">Reference proteome</keyword>
<proteinExistence type="predicted"/>
<comment type="caution">
    <text evidence="1">The sequence shown here is derived from an EMBL/GenBank/DDBJ whole genome shotgun (WGS) entry which is preliminary data.</text>
</comment>
<dbReference type="RefSeq" id="WP_264044477.1">
    <property type="nucleotide sequence ID" value="NZ_BAABGF010000043.1"/>
</dbReference>
<dbReference type="EMBL" id="BAABGF010000043">
    <property type="protein sequence ID" value="GAA4293005.1"/>
    <property type="molecule type" value="Genomic_DNA"/>
</dbReference>
<dbReference type="Proteomes" id="UP001501417">
    <property type="component" value="Unassembled WGS sequence"/>
</dbReference>
<sequence>MVNQHGEPGVGDRVMVSWGLEEAYGEIVEVYSTGLGPRAQVRLLDDPEGPTVVLPLDSLTPASLREDIDEIETAAASQAYERSVDSALDRIIPTLSRLHPEIRVRRFYDLNFDSAADFELRFDKRRVLIDAKHYRRPEILVSTDMVLTVAGLTDASTGALLVSNSRLAPTAFQRLEQLWDSRMRVWFAQWRTQRDDKQLRAALIKFIENWR</sequence>
<evidence type="ECO:0000313" key="2">
    <source>
        <dbReference type="Proteomes" id="UP001501417"/>
    </source>
</evidence>
<reference evidence="2" key="1">
    <citation type="journal article" date="2019" name="Int. J. Syst. Evol. Microbiol.">
        <title>The Global Catalogue of Microorganisms (GCM) 10K type strain sequencing project: providing services to taxonomists for standard genome sequencing and annotation.</title>
        <authorList>
            <consortium name="The Broad Institute Genomics Platform"/>
            <consortium name="The Broad Institute Genome Sequencing Center for Infectious Disease"/>
            <person name="Wu L."/>
            <person name="Ma J."/>
        </authorList>
    </citation>
    <scope>NUCLEOTIDE SEQUENCE [LARGE SCALE GENOMIC DNA]</scope>
    <source>
        <strain evidence="2">JCM 17782</strain>
    </source>
</reference>
<evidence type="ECO:0000313" key="1">
    <source>
        <dbReference type="EMBL" id="GAA4293005.1"/>
    </source>
</evidence>